<feature type="signal peptide" evidence="2">
    <location>
        <begin position="1"/>
        <end position="29"/>
    </location>
</feature>
<gene>
    <name evidence="4" type="ORF">AVDCRST_MAG94-1504</name>
</gene>
<keyword evidence="1 2" id="KW-0732">Signal</keyword>
<dbReference type="Pfam" id="PF12849">
    <property type="entry name" value="PBP_like_2"/>
    <property type="match status" value="1"/>
</dbReference>
<accession>A0A6J4L480</accession>
<name>A0A6J4L480_9CYAN</name>
<organism evidence="4">
    <name type="scientific">uncultured Leptolyngbya sp</name>
    <dbReference type="NCBI Taxonomy" id="332963"/>
    <lineage>
        <taxon>Bacteria</taxon>
        <taxon>Bacillati</taxon>
        <taxon>Cyanobacteriota</taxon>
        <taxon>Cyanophyceae</taxon>
        <taxon>Leptolyngbyales</taxon>
        <taxon>Leptolyngbyaceae</taxon>
        <taxon>Leptolyngbya group</taxon>
        <taxon>Leptolyngbya</taxon>
        <taxon>environmental samples</taxon>
    </lineage>
</organism>
<protein>
    <submittedName>
        <fullName evidence="4">Phosphate ABC transporter, periplasmic phosphate-binding protein PstS</fullName>
    </submittedName>
</protein>
<feature type="chain" id="PRO_5026844574" evidence="2">
    <location>
        <begin position="30"/>
        <end position="284"/>
    </location>
</feature>
<evidence type="ECO:0000256" key="1">
    <source>
        <dbReference type="ARBA" id="ARBA00022729"/>
    </source>
</evidence>
<dbReference type="SUPFAM" id="SSF53850">
    <property type="entry name" value="Periplasmic binding protein-like II"/>
    <property type="match status" value="1"/>
</dbReference>
<sequence length="284" mass="30132">MKNLRILAPLSIGAATCLLLQSCSKPPSAANQSANTPQGKLVLTGSSTVAPLASEIGKRYEAEHPGVRVDVQTGGSSRGIADARQRVADIGMVSRSLKGTEKDLQAFTIAKDGISVIINSDNPVKSLNARQIVDIYTDKINNWKQVGGLDAPITVVNKAEGRSTLELFSEHFKLKTEDIKPDVVIGDNEQGIKTVAGNPNAVGYVSIGSGEYAATHQTPIKLLPVAGVAASITNVSNGTFPISRPLNLVTNKSPTGLIKDFIDFARSQQAQDVVKEQYFVPVSQ</sequence>
<dbReference type="PANTHER" id="PTHR30570">
    <property type="entry name" value="PERIPLASMIC PHOSPHATE BINDING COMPONENT OF PHOSPHATE ABC TRANSPORTER"/>
    <property type="match status" value="1"/>
</dbReference>
<dbReference type="Gene3D" id="3.40.190.10">
    <property type="entry name" value="Periplasmic binding protein-like II"/>
    <property type="match status" value="2"/>
</dbReference>
<dbReference type="AlphaFoldDB" id="A0A6J4L480"/>
<dbReference type="InterPro" id="IPR050811">
    <property type="entry name" value="Phosphate_ABC_transporter"/>
</dbReference>
<dbReference type="InterPro" id="IPR024370">
    <property type="entry name" value="PBP_domain"/>
</dbReference>
<evidence type="ECO:0000256" key="2">
    <source>
        <dbReference type="SAM" id="SignalP"/>
    </source>
</evidence>
<evidence type="ECO:0000313" key="4">
    <source>
        <dbReference type="EMBL" id="CAA9322110.1"/>
    </source>
</evidence>
<evidence type="ECO:0000259" key="3">
    <source>
        <dbReference type="Pfam" id="PF12849"/>
    </source>
</evidence>
<reference evidence="4" key="1">
    <citation type="submission" date="2020-02" db="EMBL/GenBank/DDBJ databases">
        <authorList>
            <person name="Meier V. D."/>
        </authorList>
    </citation>
    <scope>NUCLEOTIDE SEQUENCE</scope>
    <source>
        <strain evidence="4">AVDCRST_MAG94</strain>
    </source>
</reference>
<proteinExistence type="predicted"/>
<dbReference type="PROSITE" id="PS51257">
    <property type="entry name" value="PROKAR_LIPOPROTEIN"/>
    <property type="match status" value="1"/>
</dbReference>
<dbReference type="CDD" id="cd13653">
    <property type="entry name" value="PBP2_phosphate_like_1"/>
    <property type="match status" value="1"/>
</dbReference>
<feature type="domain" description="PBP" evidence="3">
    <location>
        <begin position="32"/>
        <end position="267"/>
    </location>
</feature>
<dbReference type="EMBL" id="CADCTY010000521">
    <property type="protein sequence ID" value="CAA9322110.1"/>
    <property type="molecule type" value="Genomic_DNA"/>
</dbReference>
<dbReference type="PANTHER" id="PTHR30570:SF1">
    <property type="entry name" value="PHOSPHATE-BINDING PROTEIN PSTS"/>
    <property type="match status" value="1"/>
</dbReference>